<dbReference type="EMBL" id="CM009299">
    <property type="protein sequence ID" value="KAI9386934.1"/>
    <property type="molecule type" value="Genomic_DNA"/>
</dbReference>
<organism evidence="1 2">
    <name type="scientific">Populus trichocarpa</name>
    <name type="common">Western balsam poplar</name>
    <name type="synonym">Populus balsamifera subsp. trichocarpa</name>
    <dbReference type="NCBI Taxonomy" id="3694"/>
    <lineage>
        <taxon>Eukaryota</taxon>
        <taxon>Viridiplantae</taxon>
        <taxon>Streptophyta</taxon>
        <taxon>Embryophyta</taxon>
        <taxon>Tracheophyta</taxon>
        <taxon>Spermatophyta</taxon>
        <taxon>Magnoliopsida</taxon>
        <taxon>eudicotyledons</taxon>
        <taxon>Gunneridae</taxon>
        <taxon>Pentapetalae</taxon>
        <taxon>rosids</taxon>
        <taxon>fabids</taxon>
        <taxon>Malpighiales</taxon>
        <taxon>Salicaceae</taxon>
        <taxon>Saliceae</taxon>
        <taxon>Populus</taxon>
    </lineage>
</organism>
<protein>
    <submittedName>
        <fullName evidence="1">Uncharacterized protein</fullName>
    </submittedName>
</protein>
<keyword evidence="2" id="KW-1185">Reference proteome</keyword>
<evidence type="ECO:0000313" key="2">
    <source>
        <dbReference type="Proteomes" id="UP000006729"/>
    </source>
</evidence>
<sequence length="61" mass="7061">MTTGLWMVFCSVLVVRMREGVVDRRWRTSDGDDGWFCWVSGVCWWWRKEWCGGAASDGIGN</sequence>
<reference evidence="1 2" key="1">
    <citation type="journal article" date="2006" name="Science">
        <title>The genome of black cottonwood, Populus trichocarpa (Torr. &amp; Gray).</title>
        <authorList>
            <person name="Tuskan G.A."/>
            <person name="Difazio S."/>
            <person name="Jansson S."/>
            <person name="Bohlmann J."/>
            <person name="Grigoriev I."/>
            <person name="Hellsten U."/>
            <person name="Putnam N."/>
            <person name="Ralph S."/>
            <person name="Rombauts S."/>
            <person name="Salamov A."/>
            <person name="Schein J."/>
            <person name="Sterck L."/>
            <person name="Aerts A."/>
            <person name="Bhalerao R.R."/>
            <person name="Bhalerao R.P."/>
            <person name="Blaudez D."/>
            <person name="Boerjan W."/>
            <person name="Brun A."/>
            <person name="Brunner A."/>
            <person name="Busov V."/>
            <person name="Campbell M."/>
            <person name="Carlson J."/>
            <person name="Chalot M."/>
            <person name="Chapman J."/>
            <person name="Chen G.L."/>
            <person name="Cooper D."/>
            <person name="Coutinho P.M."/>
            <person name="Couturier J."/>
            <person name="Covert S."/>
            <person name="Cronk Q."/>
            <person name="Cunningham R."/>
            <person name="Davis J."/>
            <person name="Degroeve S."/>
            <person name="Dejardin A."/>
            <person name="Depamphilis C."/>
            <person name="Detter J."/>
            <person name="Dirks B."/>
            <person name="Dubchak I."/>
            <person name="Duplessis S."/>
            <person name="Ehlting J."/>
            <person name="Ellis B."/>
            <person name="Gendler K."/>
            <person name="Goodstein D."/>
            <person name="Gribskov M."/>
            <person name="Grimwood J."/>
            <person name="Groover A."/>
            <person name="Gunter L."/>
            <person name="Hamberger B."/>
            <person name="Heinze B."/>
            <person name="Helariutta Y."/>
            <person name="Henrissat B."/>
            <person name="Holligan D."/>
            <person name="Holt R."/>
            <person name="Huang W."/>
            <person name="Islam-Faridi N."/>
            <person name="Jones S."/>
            <person name="Jones-Rhoades M."/>
            <person name="Jorgensen R."/>
            <person name="Joshi C."/>
            <person name="Kangasjarvi J."/>
            <person name="Karlsson J."/>
            <person name="Kelleher C."/>
            <person name="Kirkpatrick R."/>
            <person name="Kirst M."/>
            <person name="Kohler A."/>
            <person name="Kalluri U."/>
            <person name="Larimer F."/>
            <person name="Leebens-Mack J."/>
            <person name="Leple J.C."/>
            <person name="Locascio P."/>
            <person name="Lou Y."/>
            <person name="Lucas S."/>
            <person name="Martin F."/>
            <person name="Montanini B."/>
            <person name="Napoli C."/>
            <person name="Nelson D.R."/>
            <person name="Nelson C."/>
            <person name="Nieminen K."/>
            <person name="Nilsson O."/>
            <person name="Pereda V."/>
            <person name="Peter G."/>
            <person name="Philippe R."/>
            <person name="Pilate G."/>
            <person name="Poliakov A."/>
            <person name="Razumovskaya J."/>
            <person name="Richardson P."/>
            <person name="Rinaldi C."/>
            <person name="Ritland K."/>
            <person name="Rouze P."/>
            <person name="Ryaboy D."/>
            <person name="Schmutz J."/>
            <person name="Schrader J."/>
            <person name="Segerman B."/>
            <person name="Shin H."/>
            <person name="Siddiqui A."/>
            <person name="Sterky F."/>
            <person name="Terry A."/>
            <person name="Tsai C.J."/>
            <person name="Uberbacher E."/>
            <person name="Unneberg P."/>
            <person name="Vahala J."/>
            <person name="Wall K."/>
            <person name="Wessler S."/>
            <person name="Yang G."/>
            <person name="Yin T."/>
            <person name="Douglas C."/>
            <person name="Marra M."/>
            <person name="Sandberg G."/>
            <person name="Van de Peer Y."/>
            <person name="Rokhsar D."/>
        </authorList>
    </citation>
    <scope>NUCLEOTIDE SEQUENCE [LARGE SCALE GENOMIC DNA]</scope>
    <source>
        <strain evidence="2">cv. Nisqually</strain>
    </source>
</reference>
<dbReference type="Proteomes" id="UP000006729">
    <property type="component" value="Chromosome 10"/>
</dbReference>
<gene>
    <name evidence="1" type="ORF">POPTR_010G096951v4</name>
</gene>
<name>A0ACC0SBX5_POPTR</name>
<accession>A0ACC0SBX5</accession>
<comment type="caution">
    <text evidence="1">The sequence shown here is derived from an EMBL/GenBank/DDBJ whole genome shotgun (WGS) entry which is preliminary data.</text>
</comment>
<evidence type="ECO:0000313" key="1">
    <source>
        <dbReference type="EMBL" id="KAI9386934.1"/>
    </source>
</evidence>
<proteinExistence type="predicted"/>